<gene>
    <name evidence="1" type="ORF">HPB50_023193</name>
</gene>
<proteinExistence type="predicted"/>
<evidence type="ECO:0000313" key="2">
    <source>
        <dbReference type="Proteomes" id="UP000821845"/>
    </source>
</evidence>
<reference evidence="1" key="1">
    <citation type="submission" date="2020-05" db="EMBL/GenBank/DDBJ databases">
        <title>Large-scale comparative analyses of tick genomes elucidate their genetic diversity and vector capacities.</title>
        <authorList>
            <person name="Jia N."/>
            <person name="Wang J."/>
            <person name="Shi W."/>
            <person name="Du L."/>
            <person name="Sun Y."/>
            <person name="Zhan W."/>
            <person name="Jiang J."/>
            <person name="Wang Q."/>
            <person name="Zhang B."/>
            <person name="Ji P."/>
            <person name="Sakyi L.B."/>
            <person name="Cui X."/>
            <person name="Yuan T."/>
            <person name="Jiang B."/>
            <person name="Yang W."/>
            <person name="Lam T.T.-Y."/>
            <person name="Chang Q."/>
            <person name="Ding S."/>
            <person name="Wang X."/>
            <person name="Zhu J."/>
            <person name="Ruan X."/>
            <person name="Zhao L."/>
            <person name="Wei J."/>
            <person name="Que T."/>
            <person name="Du C."/>
            <person name="Cheng J."/>
            <person name="Dai P."/>
            <person name="Han X."/>
            <person name="Huang E."/>
            <person name="Gao Y."/>
            <person name="Liu J."/>
            <person name="Shao H."/>
            <person name="Ye R."/>
            <person name="Li L."/>
            <person name="Wei W."/>
            <person name="Wang X."/>
            <person name="Wang C."/>
            <person name="Yang T."/>
            <person name="Huo Q."/>
            <person name="Li W."/>
            <person name="Guo W."/>
            <person name="Chen H."/>
            <person name="Zhou L."/>
            <person name="Ni X."/>
            <person name="Tian J."/>
            <person name="Zhou Y."/>
            <person name="Sheng Y."/>
            <person name="Liu T."/>
            <person name="Pan Y."/>
            <person name="Xia L."/>
            <person name="Li J."/>
            <person name="Zhao F."/>
            <person name="Cao W."/>
        </authorList>
    </citation>
    <scope>NUCLEOTIDE SEQUENCE</scope>
    <source>
        <strain evidence="1">Hyas-2018</strain>
    </source>
</reference>
<name>A0ACB7SRX7_HYAAI</name>
<organism evidence="1 2">
    <name type="scientific">Hyalomma asiaticum</name>
    <name type="common">Tick</name>
    <dbReference type="NCBI Taxonomy" id="266040"/>
    <lineage>
        <taxon>Eukaryota</taxon>
        <taxon>Metazoa</taxon>
        <taxon>Ecdysozoa</taxon>
        <taxon>Arthropoda</taxon>
        <taxon>Chelicerata</taxon>
        <taxon>Arachnida</taxon>
        <taxon>Acari</taxon>
        <taxon>Parasitiformes</taxon>
        <taxon>Ixodida</taxon>
        <taxon>Ixodoidea</taxon>
        <taxon>Ixodidae</taxon>
        <taxon>Hyalomminae</taxon>
        <taxon>Hyalomma</taxon>
    </lineage>
</organism>
<comment type="caution">
    <text evidence="1">The sequence shown here is derived from an EMBL/GenBank/DDBJ whole genome shotgun (WGS) entry which is preliminary data.</text>
</comment>
<accession>A0ACB7SRX7</accession>
<evidence type="ECO:0000313" key="1">
    <source>
        <dbReference type="EMBL" id="KAH6936807.1"/>
    </source>
</evidence>
<keyword evidence="2" id="KW-1185">Reference proteome</keyword>
<sequence>MPLVNWSEAAPEDLAGFTADFLREELVRRDLDSAGSKEEVNNRLIADIAQNRLTASQLPPPDSAAPSQRPNTTSPPTFDAAQSTELLTGLVQQLLHVSQRAAAPVRVTTLPDLSASLPTYSGDSSISASHWIEELERTRYLASAKQTLLQWPQAVTCRVQAHGENLVNYSLAKLKLISGCPVTLTDTQSIEYALQGIADVNLATTIAAQRPETVAAYMDIVTHLDQTLSHSSRRLPRPVYSSAKLSTPSPQAPRHIEERMNGQAVSDETRAPQRISALPVDQQEARYLTISARHGAPAYRPGQNLAEAVCFQCRQKGHLASKCPSRATALPSTTHPSPALHSTLSETLDGSLVQCALVNATIAGIGQVDAFPDSGSKVTLVSRHLVGSLPLLPWTRPPLVVVGGTTVAPAGAICLKISVGPITGLVEAAALDNNAVPLILGEDWFSASHAQLVFQPPMPTEIRHSTTGTSVRCHERLLPGMSNAVMIEGSSFNCHVSGHHSSGGLQQMPLPGPDEPPWLALYCQDDVSNTNHPSFECKQGASPTTEVCIDPSLPAAQIGSHMPAHQQREIRSILSKQAEVFAREEGDLGLYEGVEHSIHLLPDTVPYSRSPYRYSAADRHFLEAQTSTLLRQGIILPALGPWAFPAVVVSRVKPPSSAPFPDQRDLVQQGGAGCELSARTHGGVAA</sequence>
<protein>
    <submittedName>
        <fullName evidence="1">Uncharacterized protein</fullName>
    </submittedName>
</protein>
<dbReference type="Proteomes" id="UP000821845">
    <property type="component" value="Chromosome 3"/>
</dbReference>
<dbReference type="EMBL" id="CM023483">
    <property type="protein sequence ID" value="KAH6936807.1"/>
    <property type="molecule type" value="Genomic_DNA"/>
</dbReference>